<dbReference type="AlphaFoldDB" id="A0A1M5JVT0"/>
<reference evidence="4" key="1">
    <citation type="submission" date="2016-11" db="EMBL/GenBank/DDBJ databases">
        <authorList>
            <person name="Varghese N."/>
            <person name="Submissions S."/>
        </authorList>
    </citation>
    <scope>NUCLEOTIDE SEQUENCE [LARGE SCALE GENOMIC DNA]</scope>
    <source>
        <strain evidence="4">DSM 19055</strain>
    </source>
</reference>
<dbReference type="Proteomes" id="UP000184047">
    <property type="component" value="Unassembled WGS sequence"/>
</dbReference>
<accession>A0A1M5JVT0</accession>
<keyword evidence="4" id="KW-1185">Reference proteome</keyword>
<gene>
    <name evidence="3" type="ORF">SAMN05421866_0472</name>
</gene>
<dbReference type="OrthoDB" id="7432683at2"/>
<dbReference type="GO" id="GO:0009279">
    <property type="term" value="C:cell outer membrane"/>
    <property type="evidence" value="ECO:0007669"/>
    <property type="project" value="UniProtKB-SubCell"/>
</dbReference>
<dbReference type="InterPro" id="IPR023997">
    <property type="entry name" value="TonB-dep_OMP_SusC/RagA_CS"/>
</dbReference>
<dbReference type="RefSeq" id="WP_073059863.1">
    <property type="nucleotide sequence ID" value="NZ_FQWT01000001.1"/>
</dbReference>
<evidence type="ECO:0000313" key="3">
    <source>
        <dbReference type="EMBL" id="SHG44339.1"/>
    </source>
</evidence>
<name>A0A1M5JVT0_9FLAO</name>
<keyword evidence="1" id="KW-0472">Membrane</keyword>
<dbReference type="PROSITE" id="PS52016">
    <property type="entry name" value="TONB_DEPENDENT_REC_3"/>
    <property type="match status" value="1"/>
</dbReference>
<protein>
    <submittedName>
        <fullName evidence="3">TonB-dependent outer membrane receptor, SusC/RagA subfamily, signature region</fullName>
    </submittedName>
</protein>
<dbReference type="STRING" id="421058.SAMN05421866_0472"/>
<feature type="domain" description="TonB-dependent receptor plug" evidence="2">
    <location>
        <begin position="127"/>
        <end position="228"/>
    </location>
</feature>
<organism evidence="3 4">
    <name type="scientific">Chryseobacterium oranimense</name>
    <dbReference type="NCBI Taxonomy" id="421058"/>
    <lineage>
        <taxon>Bacteria</taxon>
        <taxon>Pseudomonadati</taxon>
        <taxon>Bacteroidota</taxon>
        <taxon>Flavobacteriia</taxon>
        <taxon>Flavobacteriales</taxon>
        <taxon>Weeksellaceae</taxon>
        <taxon>Chryseobacterium group</taxon>
        <taxon>Chryseobacterium</taxon>
    </lineage>
</organism>
<keyword evidence="1" id="KW-0812">Transmembrane</keyword>
<evidence type="ECO:0000313" key="4">
    <source>
        <dbReference type="Proteomes" id="UP000184047"/>
    </source>
</evidence>
<proteinExistence type="inferred from homology"/>
<evidence type="ECO:0000256" key="1">
    <source>
        <dbReference type="PROSITE-ProRule" id="PRU01360"/>
    </source>
</evidence>
<keyword evidence="3" id="KW-0675">Receptor</keyword>
<evidence type="ECO:0000259" key="2">
    <source>
        <dbReference type="Pfam" id="PF07715"/>
    </source>
</evidence>
<dbReference type="Gene3D" id="2.170.130.10">
    <property type="entry name" value="TonB-dependent receptor, plug domain"/>
    <property type="match status" value="1"/>
</dbReference>
<keyword evidence="1" id="KW-1134">Transmembrane beta strand</keyword>
<keyword evidence="1" id="KW-0813">Transport</keyword>
<dbReference type="EMBL" id="FQWT01000001">
    <property type="protein sequence ID" value="SHG44339.1"/>
    <property type="molecule type" value="Genomic_DNA"/>
</dbReference>
<dbReference type="eggNOG" id="COG1629">
    <property type="taxonomic scope" value="Bacteria"/>
</dbReference>
<dbReference type="Pfam" id="PF07715">
    <property type="entry name" value="Plug"/>
    <property type="match status" value="1"/>
</dbReference>
<comment type="subcellular location">
    <subcellularLocation>
        <location evidence="1">Cell outer membrane</location>
        <topology evidence="1">Multi-pass membrane protein</topology>
    </subcellularLocation>
</comment>
<comment type="similarity">
    <text evidence="1">Belongs to the TonB-dependent receptor family.</text>
</comment>
<dbReference type="InterPro" id="IPR012910">
    <property type="entry name" value="Plug_dom"/>
</dbReference>
<dbReference type="NCBIfam" id="TIGR04057">
    <property type="entry name" value="SusC_RagA_signa"/>
    <property type="match status" value="1"/>
</dbReference>
<dbReference type="InterPro" id="IPR039426">
    <property type="entry name" value="TonB-dep_rcpt-like"/>
</dbReference>
<sequence>MKITILKPCQENWETMTPEEKGRFCSVCSKTVRDFTVASDEEIINVFSRSSEDICGNFYESQLNRNLQYSYLNSVFVKFAVGFILTTGGLVSVPAQQNITNDTLKTEQLEVVLYGVKPKQKQEQMVAGAPVVVQQNLLANTKENKPEEMVSKVQGVVSNPMPVSNQPIRIGGANSSVRKDQEPLVVMNGKIVSLKDLQETDPNAIKTMRILKDAAATSVYGSKAQNGVIIVTTKKKWKIKK</sequence>
<dbReference type="InterPro" id="IPR037066">
    <property type="entry name" value="Plug_dom_sf"/>
</dbReference>
<dbReference type="SUPFAM" id="SSF56935">
    <property type="entry name" value="Porins"/>
    <property type="match status" value="1"/>
</dbReference>
<keyword evidence="1" id="KW-0998">Cell outer membrane</keyword>